<evidence type="ECO:0000313" key="1">
    <source>
        <dbReference type="EMBL" id="CAG8845707.1"/>
    </source>
</evidence>
<feature type="non-terminal residue" evidence="1">
    <location>
        <position position="1"/>
    </location>
</feature>
<proteinExistence type="predicted"/>
<dbReference type="Proteomes" id="UP000789920">
    <property type="component" value="Unassembled WGS sequence"/>
</dbReference>
<organism evidence="1 2">
    <name type="scientific">Racocetra persica</name>
    <dbReference type="NCBI Taxonomy" id="160502"/>
    <lineage>
        <taxon>Eukaryota</taxon>
        <taxon>Fungi</taxon>
        <taxon>Fungi incertae sedis</taxon>
        <taxon>Mucoromycota</taxon>
        <taxon>Glomeromycotina</taxon>
        <taxon>Glomeromycetes</taxon>
        <taxon>Diversisporales</taxon>
        <taxon>Gigasporaceae</taxon>
        <taxon>Racocetra</taxon>
    </lineage>
</organism>
<reference evidence="1" key="1">
    <citation type="submission" date="2021-06" db="EMBL/GenBank/DDBJ databases">
        <authorList>
            <person name="Kallberg Y."/>
            <person name="Tangrot J."/>
            <person name="Rosling A."/>
        </authorList>
    </citation>
    <scope>NUCLEOTIDE SEQUENCE</scope>
    <source>
        <strain evidence="1">MA461A</strain>
    </source>
</reference>
<keyword evidence="2" id="KW-1185">Reference proteome</keyword>
<protein>
    <submittedName>
        <fullName evidence="1">11794_t:CDS:1</fullName>
    </submittedName>
</protein>
<gene>
    <name evidence="1" type="ORF">RPERSI_LOCUS33786</name>
</gene>
<accession>A0ACA9SPG9</accession>
<name>A0ACA9SPG9_9GLOM</name>
<evidence type="ECO:0000313" key="2">
    <source>
        <dbReference type="Proteomes" id="UP000789920"/>
    </source>
</evidence>
<dbReference type="EMBL" id="CAJVQC010147956">
    <property type="protein sequence ID" value="CAG8845707.1"/>
    <property type="molecule type" value="Genomic_DNA"/>
</dbReference>
<sequence length="79" mass="8511">SIVLLASGINKLKVLSNDDFEPPEATTNYNELPEDNTNDTSGATTNDLLEATTNNLPGAPTTNKLLQPQTRNVLSEIEL</sequence>
<comment type="caution">
    <text evidence="1">The sequence shown here is derived from an EMBL/GenBank/DDBJ whole genome shotgun (WGS) entry which is preliminary data.</text>
</comment>